<dbReference type="SUPFAM" id="SSF51182">
    <property type="entry name" value="RmlC-like cupins"/>
    <property type="match status" value="1"/>
</dbReference>
<dbReference type="InterPro" id="IPR014710">
    <property type="entry name" value="RmlC-like_jellyroll"/>
</dbReference>
<dbReference type="AlphaFoldDB" id="A0AAE3J7R6"/>
<dbReference type="PANTHER" id="PTHR46796:SF6">
    <property type="entry name" value="ARAC SUBFAMILY"/>
    <property type="match status" value="1"/>
</dbReference>
<keyword evidence="1" id="KW-0805">Transcription regulation</keyword>
<accession>A0AAE3J7R6</accession>
<organism evidence="5 6">
    <name type="scientific">Fusicatenibacter faecihominis</name>
    <dbReference type="NCBI Taxonomy" id="2881276"/>
    <lineage>
        <taxon>Bacteria</taxon>
        <taxon>Bacillati</taxon>
        <taxon>Bacillota</taxon>
        <taxon>Clostridia</taxon>
        <taxon>Lachnospirales</taxon>
        <taxon>Lachnospiraceae</taxon>
        <taxon>Fusicatenibacter</taxon>
    </lineage>
</organism>
<keyword evidence="2" id="KW-0238">DNA-binding</keyword>
<dbReference type="Proteomes" id="UP001197875">
    <property type="component" value="Unassembled WGS sequence"/>
</dbReference>
<dbReference type="Pfam" id="PF12833">
    <property type="entry name" value="HTH_18"/>
    <property type="match status" value="1"/>
</dbReference>
<dbReference type="RefSeq" id="WP_227616082.1">
    <property type="nucleotide sequence ID" value="NZ_JAJEPR010000038.1"/>
</dbReference>
<dbReference type="CDD" id="cd02208">
    <property type="entry name" value="cupin_RmlC-like"/>
    <property type="match status" value="1"/>
</dbReference>
<dbReference type="Pfam" id="PF02311">
    <property type="entry name" value="AraC_binding"/>
    <property type="match status" value="1"/>
</dbReference>
<gene>
    <name evidence="5" type="ORF">LKD71_15145</name>
</gene>
<proteinExistence type="predicted"/>
<dbReference type="PANTHER" id="PTHR46796">
    <property type="entry name" value="HTH-TYPE TRANSCRIPTIONAL ACTIVATOR RHAS-RELATED"/>
    <property type="match status" value="1"/>
</dbReference>
<reference evidence="5 6" key="1">
    <citation type="submission" date="2021-10" db="EMBL/GenBank/DDBJ databases">
        <title>Anaerobic single-cell dispensing facilitates the cultivation of human gut bacteria.</title>
        <authorList>
            <person name="Afrizal A."/>
        </authorList>
    </citation>
    <scope>NUCLEOTIDE SEQUENCE [LARGE SCALE GENOMIC DNA]</scope>
    <source>
        <strain evidence="5 6">CLA-AA-H277</strain>
    </source>
</reference>
<dbReference type="GO" id="GO:0043565">
    <property type="term" value="F:sequence-specific DNA binding"/>
    <property type="evidence" value="ECO:0007669"/>
    <property type="project" value="InterPro"/>
</dbReference>
<dbReference type="InterPro" id="IPR018060">
    <property type="entry name" value="HTH_AraC"/>
</dbReference>
<dbReference type="InterPro" id="IPR011051">
    <property type="entry name" value="RmlC_Cupin_sf"/>
</dbReference>
<dbReference type="Gene3D" id="2.60.120.10">
    <property type="entry name" value="Jelly Rolls"/>
    <property type="match status" value="1"/>
</dbReference>
<comment type="caution">
    <text evidence="5">The sequence shown here is derived from an EMBL/GenBank/DDBJ whole genome shotgun (WGS) entry which is preliminary data.</text>
</comment>
<protein>
    <submittedName>
        <fullName evidence="5">Helix-turn-helix domain-containing protein</fullName>
    </submittedName>
</protein>
<dbReference type="InterPro" id="IPR018062">
    <property type="entry name" value="HTH_AraC-typ_CS"/>
</dbReference>
<evidence type="ECO:0000256" key="1">
    <source>
        <dbReference type="ARBA" id="ARBA00023015"/>
    </source>
</evidence>
<dbReference type="PRINTS" id="PR00032">
    <property type="entry name" value="HTHARAC"/>
</dbReference>
<evidence type="ECO:0000313" key="6">
    <source>
        <dbReference type="Proteomes" id="UP001197875"/>
    </source>
</evidence>
<dbReference type="PROSITE" id="PS00041">
    <property type="entry name" value="HTH_ARAC_FAMILY_1"/>
    <property type="match status" value="1"/>
</dbReference>
<evidence type="ECO:0000256" key="2">
    <source>
        <dbReference type="ARBA" id="ARBA00023125"/>
    </source>
</evidence>
<feature type="domain" description="HTH araC/xylS-type" evidence="4">
    <location>
        <begin position="192"/>
        <end position="290"/>
    </location>
</feature>
<dbReference type="PROSITE" id="PS01124">
    <property type="entry name" value="HTH_ARAC_FAMILY_2"/>
    <property type="match status" value="1"/>
</dbReference>
<evidence type="ECO:0000256" key="3">
    <source>
        <dbReference type="ARBA" id="ARBA00023163"/>
    </source>
</evidence>
<keyword evidence="6" id="KW-1185">Reference proteome</keyword>
<name>A0AAE3J7R6_9FIRM</name>
<dbReference type="InterPro" id="IPR020449">
    <property type="entry name" value="Tscrpt_reg_AraC-type_HTH"/>
</dbReference>
<dbReference type="InterPro" id="IPR003313">
    <property type="entry name" value="AraC-bd"/>
</dbReference>
<dbReference type="EMBL" id="JAJEPR010000038">
    <property type="protein sequence ID" value="MCC2191112.1"/>
    <property type="molecule type" value="Genomic_DNA"/>
</dbReference>
<dbReference type="SUPFAM" id="SSF46689">
    <property type="entry name" value="Homeodomain-like"/>
    <property type="match status" value="1"/>
</dbReference>
<evidence type="ECO:0000259" key="4">
    <source>
        <dbReference type="PROSITE" id="PS01124"/>
    </source>
</evidence>
<dbReference type="GO" id="GO:0003700">
    <property type="term" value="F:DNA-binding transcription factor activity"/>
    <property type="evidence" value="ECO:0007669"/>
    <property type="project" value="InterPro"/>
</dbReference>
<dbReference type="InterPro" id="IPR009057">
    <property type="entry name" value="Homeodomain-like_sf"/>
</dbReference>
<evidence type="ECO:0000313" key="5">
    <source>
        <dbReference type="EMBL" id="MCC2191112.1"/>
    </source>
</evidence>
<keyword evidence="3" id="KW-0804">Transcription</keyword>
<dbReference type="SMART" id="SM00342">
    <property type="entry name" value="HTH_ARAC"/>
    <property type="match status" value="1"/>
</dbReference>
<dbReference type="InterPro" id="IPR050204">
    <property type="entry name" value="AraC_XylS_family_regulators"/>
</dbReference>
<sequence length="294" mass="33544">MIHNRSFVPMNPDKKEINELEHSPFDFIANEGNIHSYAASLIPSHWHRELEIFILLEGRVRIGAGSETFEVVPGEGCFINTEILHSFACLVPSPCRYRSFVFDAGIVSGTPGSIFDTRYIRPLLENGPAYLKFEHPAFFRDFDAAFSACENEETGYEFEVRAAVSRMLLLIGQQSEMLPHSRPSSLQDTRVKQLLPWIDANLERNLSIKEIAAVINVCPRVCQRLFRQYFHCTPMEYLQEKRLLLAAEKLISTDLPVTDIALSCGFSSPSYFTKQFQELIGKTPSVYRKERKNS</sequence>
<dbReference type="Gene3D" id="1.10.10.60">
    <property type="entry name" value="Homeodomain-like"/>
    <property type="match status" value="2"/>
</dbReference>